<dbReference type="Pfam" id="PF12833">
    <property type="entry name" value="HTH_18"/>
    <property type="match status" value="1"/>
</dbReference>
<name>A0A843YGL0_9RHOB</name>
<dbReference type="GO" id="GO:0043565">
    <property type="term" value="F:sequence-specific DNA binding"/>
    <property type="evidence" value="ECO:0007669"/>
    <property type="project" value="InterPro"/>
</dbReference>
<keyword evidence="2" id="KW-0804">Transcription</keyword>
<dbReference type="PANTHER" id="PTHR43130">
    <property type="entry name" value="ARAC-FAMILY TRANSCRIPTIONAL REGULATOR"/>
    <property type="match status" value="1"/>
</dbReference>
<dbReference type="Pfam" id="PF01965">
    <property type="entry name" value="DJ-1_PfpI"/>
    <property type="match status" value="1"/>
</dbReference>
<proteinExistence type="predicted"/>
<dbReference type="AlphaFoldDB" id="A0A843YGL0"/>
<evidence type="ECO:0000313" key="5">
    <source>
        <dbReference type="Proteomes" id="UP000444174"/>
    </source>
</evidence>
<evidence type="ECO:0000256" key="1">
    <source>
        <dbReference type="ARBA" id="ARBA00023015"/>
    </source>
</evidence>
<dbReference type="InterPro" id="IPR009057">
    <property type="entry name" value="Homeodomain-like_sf"/>
</dbReference>
<dbReference type="SUPFAM" id="SSF52317">
    <property type="entry name" value="Class I glutamine amidotransferase-like"/>
    <property type="match status" value="1"/>
</dbReference>
<protein>
    <submittedName>
        <fullName evidence="4">Helix-turn-helix domain-containing protein</fullName>
    </submittedName>
</protein>
<dbReference type="InterPro" id="IPR029062">
    <property type="entry name" value="Class_I_gatase-like"/>
</dbReference>
<dbReference type="InterPro" id="IPR052158">
    <property type="entry name" value="INH-QAR"/>
</dbReference>
<dbReference type="InterPro" id="IPR002818">
    <property type="entry name" value="DJ-1/PfpI"/>
</dbReference>
<dbReference type="InterPro" id="IPR018060">
    <property type="entry name" value="HTH_AraC"/>
</dbReference>
<dbReference type="Proteomes" id="UP000444174">
    <property type="component" value="Unassembled WGS sequence"/>
</dbReference>
<dbReference type="RefSeq" id="WP_153217823.1">
    <property type="nucleotide sequence ID" value="NZ_WIBF01000020.1"/>
</dbReference>
<evidence type="ECO:0000313" key="4">
    <source>
        <dbReference type="EMBL" id="MQQ10660.1"/>
    </source>
</evidence>
<dbReference type="EMBL" id="WIBF01000020">
    <property type="protein sequence ID" value="MQQ10660.1"/>
    <property type="molecule type" value="Genomic_DNA"/>
</dbReference>
<keyword evidence="1" id="KW-0805">Transcription regulation</keyword>
<sequence length="347" mass="37388">MFWIVVLANTLCHGPFGKKDIQSSLMDNHPISIDFLLYDGVNILEVAGPAQVFTTANEVSGPRYKLSFLSGDGAPITTTCGLVLQVNGPVLTKPSSHDLLVPGGRGVDAALASRQIGHAIEQWHAQTANERLIAVCSGALLVAACGLLDGRVATTHWCRQSQAKAQFPAVAWEEDSLFCIDGRYCSSAGVSAGIDLALELVRRDCGGATALAVARHLVMHVKRDGGQSQFSDLLVAQLANDTALEGLVTTLLQNPRANWTLEQMAEHAGLTPRTLSRRFQKEMSTTPHKFLERLRIKIASDVLSSGGSTGKAIEVSGFTDFQNMQRAFKRQLGTTVGTYRQRFGVAE</sequence>
<gene>
    <name evidence="4" type="ORF">GFB49_19585</name>
</gene>
<accession>A0A843YGL0</accession>
<reference evidence="4 5" key="1">
    <citation type="submission" date="2019-10" db="EMBL/GenBank/DDBJ databases">
        <title>Epibacterium sp. nov., isolated from seawater.</title>
        <authorList>
            <person name="Zhang X."/>
            <person name="Li N."/>
        </authorList>
    </citation>
    <scope>NUCLEOTIDE SEQUENCE [LARGE SCALE GENOMIC DNA]</scope>
    <source>
        <strain evidence="4 5">SM1979</strain>
    </source>
</reference>
<organism evidence="4 5">
    <name type="scientific">Tritonibacter litoralis</name>
    <dbReference type="NCBI Taxonomy" id="2662264"/>
    <lineage>
        <taxon>Bacteria</taxon>
        <taxon>Pseudomonadati</taxon>
        <taxon>Pseudomonadota</taxon>
        <taxon>Alphaproteobacteria</taxon>
        <taxon>Rhodobacterales</taxon>
        <taxon>Paracoccaceae</taxon>
        <taxon>Tritonibacter</taxon>
    </lineage>
</organism>
<dbReference type="CDD" id="cd03137">
    <property type="entry name" value="GATase1_AraC_1"/>
    <property type="match status" value="1"/>
</dbReference>
<comment type="caution">
    <text evidence="4">The sequence shown here is derived from an EMBL/GenBank/DDBJ whole genome shotgun (WGS) entry which is preliminary data.</text>
</comment>
<dbReference type="GO" id="GO:0003700">
    <property type="term" value="F:DNA-binding transcription factor activity"/>
    <property type="evidence" value="ECO:0007669"/>
    <property type="project" value="InterPro"/>
</dbReference>
<feature type="domain" description="HTH araC/xylS-type" evidence="3">
    <location>
        <begin position="245"/>
        <end position="342"/>
    </location>
</feature>
<evidence type="ECO:0000259" key="3">
    <source>
        <dbReference type="PROSITE" id="PS01124"/>
    </source>
</evidence>
<dbReference type="PROSITE" id="PS01124">
    <property type="entry name" value="HTH_ARAC_FAMILY_2"/>
    <property type="match status" value="1"/>
</dbReference>
<evidence type="ECO:0000256" key="2">
    <source>
        <dbReference type="ARBA" id="ARBA00023163"/>
    </source>
</evidence>
<keyword evidence="5" id="KW-1185">Reference proteome</keyword>
<dbReference type="Gene3D" id="3.40.50.880">
    <property type="match status" value="1"/>
</dbReference>
<dbReference type="Gene3D" id="1.10.10.60">
    <property type="entry name" value="Homeodomain-like"/>
    <property type="match status" value="1"/>
</dbReference>
<dbReference type="SUPFAM" id="SSF46689">
    <property type="entry name" value="Homeodomain-like"/>
    <property type="match status" value="1"/>
</dbReference>
<dbReference type="SMART" id="SM00342">
    <property type="entry name" value="HTH_ARAC"/>
    <property type="match status" value="1"/>
</dbReference>
<dbReference type="PANTHER" id="PTHR43130:SF3">
    <property type="entry name" value="HTH-TYPE TRANSCRIPTIONAL REGULATOR RV1931C"/>
    <property type="match status" value="1"/>
</dbReference>